<sequence length="116" mass="13457">MDLLKRPLSPLQVRAIFDVLTQEEKFALGLRRDFRGRLTIDLTRLFHSGSISLEKIWKMPVGEGQSQTWEPVATEPDEIHDLPQDFVLYLFNAAVQHPWFAEKLTEYYGSVPEVEL</sequence>
<dbReference type="EMBL" id="PTRA01000001">
    <property type="protein sequence ID" value="PQA59168.1"/>
    <property type="molecule type" value="Genomic_DNA"/>
</dbReference>
<accession>A0A2S7INI1</accession>
<evidence type="ECO:0000313" key="1">
    <source>
        <dbReference type="EMBL" id="PQA59168.1"/>
    </source>
</evidence>
<protein>
    <submittedName>
        <fullName evidence="1">Uncharacterized protein</fullName>
    </submittedName>
</protein>
<proteinExistence type="predicted"/>
<dbReference type="Proteomes" id="UP000239590">
    <property type="component" value="Unassembled WGS sequence"/>
</dbReference>
<gene>
    <name evidence="1" type="ORF">C5O19_05795</name>
</gene>
<comment type="caution">
    <text evidence="1">The sequence shown here is derived from an EMBL/GenBank/DDBJ whole genome shotgun (WGS) entry which is preliminary data.</text>
</comment>
<name>A0A2S7INI1_9BACT</name>
<keyword evidence="2" id="KW-1185">Reference proteome</keyword>
<evidence type="ECO:0000313" key="2">
    <source>
        <dbReference type="Proteomes" id="UP000239590"/>
    </source>
</evidence>
<organism evidence="1 2">
    <name type="scientific">Siphonobacter curvatus</name>
    <dbReference type="NCBI Taxonomy" id="2094562"/>
    <lineage>
        <taxon>Bacteria</taxon>
        <taxon>Pseudomonadati</taxon>
        <taxon>Bacteroidota</taxon>
        <taxon>Cytophagia</taxon>
        <taxon>Cytophagales</taxon>
        <taxon>Cytophagaceae</taxon>
        <taxon>Siphonobacter</taxon>
    </lineage>
</organism>
<reference evidence="2" key="1">
    <citation type="submission" date="2018-02" db="EMBL/GenBank/DDBJ databases">
        <title>Genome sequencing of Solimonas sp. HR-BB.</title>
        <authorList>
            <person name="Lee Y."/>
            <person name="Jeon C.O."/>
        </authorList>
    </citation>
    <scope>NUCLEOTIDE SEQUENCE [LARGE SCALE GENOMIC DNA]</scope>
    <source>
        <strain evidence="2">HR-U</strain>
    </source>
</reference>
<dbReference type="AlphaFoldDB" id="A0A2S7INI1"/>
<dbReference type="RefSeq" id="WP_104710461.1">
    <property type="nucleotide sequence ID" value="NZ_PTRA01000001.1"/>
</dbReference>